<proteinExistence type="predicted"/>
<dbReference type="AlphaFoldDB" id="A0AA35VAP0"/>
<accession>A0AA35VAP0</accession>
<gene>
    <name evidence="1" type="ORF">CCHLO57077_00009644</name>
</gene>
<reference evidence="1" key="1">
    <citation type="submission" date="2023-01" db="EMBL/GenBank/DDBJ databases">
        <authorList>
            <person name="Piombo E."/>
        </authorList>
    </citation>
    <scope>NUCLEOTIDE SEQUENCE</scope>
</reference>
<evidence type="ECO:0000313" key="1">
    <source>
        <dbReference type="EMBL" id="CAI6099340.1"/>
    </source>
</evidence>
<protein>
    <submittedName>
        <fullName evidence="1">Uncharacterized protein</fullName>
    </submittedName>
</protein>
<comment type="caution">
    <text evidence="1">The sequence shown here is derived from an EMBL/GenBank/DDBJ whole genome shotgun (WGS) entry which is preliminary data.</text>
</comment>
<sequence length="143" mass="15891">MVFEERLGHGRDGVVFKVSIDGTPYALKVFWDVEIPRERTYYAIQKECWNFALLQMIGAAIAQSEEPIYLKPDIESRKDALYNTQAFCSEAFQNPSSKISLALCPSPLFHDSENASAGSKSTALVFTGEWALLTLVLAVIAIL</sequence>
<keyword evidence="2" id="KW-1185">Reference proteome</keyword>
<dbReference type="EMBL" id="CABFNP030001316">
    <property type="protein sequence ID" value="CAI6099340.1"/>
    <property type="molecule type" value="Genomic_DNA"/>
</dbReference>
<organism evidence="1 2">
    <name type="scientific">Clonostachys chloroleuca</name>
    <dbReference type="NCBI Taxonomy" id="1926264"/>
    <lineage>
        <taxon>Eukaryota</taxon>
        <taxon>Fungi</taxon>
        <taxon>Dikarya</taxon>
        <taxon>Ascomycota</taxon>
        <taxon>Pezizomycotina</taxon>
        <taxon>Sordariomycetes</taxon>
        <taxon>Hypocreomycetidae</taxon>
        <taxon>Hypocreales</taxon>
        <taxon>Bionectriaceae</taxon>
        <taxon>Clonostachys</taxon>
    </lineage>
</organism>
<evidence type="ECO:0000313" key="2">
    <source>
        <dbReference type="Proteomes" id="UP001160390"/>
    </source>
</evidence>
<dbReference type="Proteomes" id="UP001160390">
    <property type="component" value="Unassembled WGS sequence"/>
</dbReference>
<name>A0AA35VAP0_9HYPO</name>